<feature type="compositionally biased region" description="Polar residues" evidence="1">
    <location>
        <begin position="58"/>
        <end position="84"/>
    </location>
</feature>
<gene>
    <name evidence="2" type="ORF">EJD97_016937</name>
</gene>
<protein>
    <submittedName>
        <fullName evidence="2">Uncharacterized protein</fullName>
    </submittedName>
</protein>
<sequence length="196" mass="22846">MKSQKNENKEKDMENSSRKDIVENTPRSKCKPSNQKRDAAKRKLYKEQEADQEKNQEKSVNSGKEQGVEENQQGQINSSYQTRILTPPPRAPPDKYYGKCQVNAAPLIDKYEVINSEDEVERYYQYGDDLVDDDETSNAIIRAFSPQNDKDLEEDVHQVTQNQGLSPRIFKHEKFHFETRYQNVHCWQAKCTVSLL</sequence>
<dbReference type="AlphaFoldDB" id="A0A6N2B6Q0"/>
<accession>A0A6N2B6Q0</accession>
<proteinExistence type="predicted"/>
<feature type="compositionally biased region" description="Basic and acidic residues" evidence="1">
    <location>
        <begin position="45"/>
        <end position="57"/>
    </location>
</feature>
<evidence type="ECO:0000256" key="1">
    <source>
        <dbReference type="SAM" id="MobiDB-lite"/>
    </source>
</evidence>
<dbReference type="EMBL" id="RXGB01004479">
    <property type="protein sequence ID" value="TMW89584.1"/>
    <property type="molecule type" value="Genomic_DNA"/>
</dbReference>
<name>A0A6N2B6Q0_SOLCI</name>
<reference evidence="2" key="1">
    <citation type="submission" date="2019-05" db="EMBL/GenBank/DDBJ databases">
        <title>The de novo reference genome and transcriptome assemblies of the wild tomato species Solanum chilense.</title>
        <authorList>
            <person name="Stam R."/>
            <person name="Nosenko T."/>
            <person name="Hoerger A.C."/>
            <person name="Stephan W."/>
            <person name="Seidel M.A."/>
            <person name="Kuhn J.M.M."/>
            <person name="Haberer G."/>
            <person name="Tellier A."/>
        </authorList>
    </citation>
    <scope>NUCLEOTIDE SEQUENCE</scope>
    <source>
        <tissue evidence="2">Mature leaves</tissue>
    </source>
</reference>
<comment type="caution">
    <text evidence="2">The sequence shown here is derived from an EMBL/GenBank/DDBJ whole genome shotgun (WGS) entry which is preliminary data.</text>
</comment>
<feature type="compositionally biased region" description="Basic and acidic residues" evidence="1">
    <location>
        <begin position="1"/>
        <end position="22"/>
    </location>
</feature>
<organism evidence="2">
    <name type="scientific">Solanum chilense</name>
    <name type="common">Tomato</name>
    <name type="synonym">Lycopersicon chilense</name>
    <dbReference type="NCBI Taxonomy" id="4083"/>
    <lineage>
        <taxon>Eukaryota</taxon>
        <taxon>Viridiplantae</taxon>
        <taxon>Streptophyta</taxon>
        <taxon>Embryophyta</taxon>
        <taxon>Tracheophyta</taxon>
        <taxon>Spermatophyta</taxon>
        <taxon>Magnoliopsida</taxon>
        <taxon>eudicotyledons</taxon>
        <taxon>Gunneridae</taxon>
        <taxon>Pentapetalae</taxon>
        <taxon>asterids</taxon>
        <taxon>lamiids</taxon>
        <taxon>Solanales</taxon>
        <taxon>Solanaceae</taxon>
        <taxon>Solanoideae</taxon>
        <taxon>Solaneae</taxon>
        <taxon>Solanum</taxon>
        <taxon>Solanum subgen. Lycopersicon</taxon>
    </lineage>
</organism>
<evidence type="ECO:0000313" key="2">
    <source>
        <dbReference type="EMBL" id="TMW89584.1"/>
    </source>
</evidence>
<feature type="region of interest" description="Disordered" evidence="1">
    <location>
        <begin position="1"/>
        <end position="98"/>
    </location>
</feature>